<gene>
    <name evidence="5" type="ORF">NX774_11980</name>
</gene>
<dbReference type="InterPro" id="IPR011010">
    <property type="entry name" value="DNA_brk_join_enz"/>
</dbReference>
<dbReference type="PANTHER" id="PTHR30349">
    <property type="entry name" value="PHAGE INTEGRASE-RELATED"/>
    <property type="match status" value="1"/>
</dbReference>
<dbReference type="RefSeq" id="WP_258822402.1">
    <property type="nucleotide sequence ID" value="NZ_JANUHB010000002.1"/>
</dbReference>
<protein>
    <submittedName>
        <fullName evidence="5">Site-specific integrase</fullName>
    </submittedName>
</protein>
<proteinExistence type="predicted"/>
<evidence type="ECO:0000256" key="1">
    <source>
        <dbReference type="ARBA" id="ARBA00022908"/>
    </source>
</evidence>
<organism evidence="5 6">
    <name type="scientific">Massilia agilis</name>
    <dbReference type="NCBI Taxonomy" id="1811226"/>
    <lineage>
        <taxon>Bacteria</taxon>
        <taxon>Pseudomonadati</taxon>
        <taxon>Pseudomonadota</taxon>
        <taxon>Betaproteobacteria</taxon>
        <taxon>Burkholderiales</taxon>
        <taxon>Oxalobacteraceae</taxon>
        <taxon>Telluria group</taxon>
        <taxon>Massilia</taxon>
    </lineage>
</organism>
<dbReference type="InterPro" id="IPR050090">
    <property type="entry name" value="Tyrosine_recombinase_XerCD"/>
</dbReference>
<dbReference type="InterPro" id="IPR010998">
    <property type="entry name" value="Integrase_recombinase_N"/>
</dbReference>
<dbReference type="EMBL" id="JANUHB010000002">
    <property type="protein sequence ID" value="MCS0808638.1"/>
    <property type="molecule type" value="Genomic_DNA"/>
</dbReference>
<dbReference type="PROSITE" id="PS51898">
    <property type="entry name" value="TYR_RECOMBINASE"/>
    <property type="match status" value="1"/>
</dbReference>
<evidence type="ECO:0000313" key="6">
    <source>
        <dbReference type="Proteomes" id="UP001206126"/>
    </source>
</evidence>
<dbReference type="Pfam" id="PF00589">
    <property type="entry name" value="Phage_integrase"/>
    <property type="match status" value="1"/>
</dbReference>
<reference evidence="5 6" key="1">
    <citation type="submission" date="2022-08" db="EMBL/GenBank/DDBJ databases">
        <title>Reclassification of Massilia species as members of the genera Telluria, Duganella, Pseudoduganella, Mokoshia gen. nov. and Zemynaea gen. nov. using orthogonal and non-orthogonal genome-based approaches.</title>
        <authorList>
            <person name="Bowman J.P."/>
        </authorList>
    </citation>
    <scope>NUCLEOTIDE SEQUENCE [LARGE SCALE GENOMIC DNA]</scope>
    <source>
        <strain evidence="5 6">JCM 31605</strain>
    </source>
</reference>
<dbReference type="InterPro" id="IPR004107">
    <property type="entry name" value="Integrase_SAM-like_N"/>
</dbReference>
<evidence type="ECO:0000313" key="5">
    <source>
        <dbReference type="EMBL" id="MCS0808638.1"/>
    </source>
</evidence>
<dbReference type="Proteomes" id="UP001206126">
    <property type="component" value="Unassembled WGS sequence"/>
</dbReference>
<name>A0ABT2DDX7_9BURK</name>
<sequence>MGRDGRGVKGASESSIEITFMFNGVRCRERIPLKPTSANLKRAEQHRAAVMHAIATGCFDYAATFPNSKNAAKFADQKGDVTLIEPYLEQWLERMKLQLKASTYATYRKIVLGRLIPWFGALRLSEFGRQHMRDQLVKLEAGNKTLGNIQSVMRCALEEAVEVDGLLRSNPLAGWTYRKKDAPRKTDEIDPFTKEEQAAILGVLAGQNHNLIKFAFWTGLRTSELVALDWSDIDFVAGVVRVSRAITQYSDEAEVTKTDAGMRDVKLLAPALEALDAQKQYTWLAGKEVFQNPQTLERWAGDQPIRKTMWQYAIKKAGVRPRYPYQTRHTYASMMLSAREHPMWVAQQMGHADWTMIARRYGRWMPDADKLAGSRAEALYGARQSSEVGIKTGP</sequence>
<evidence type="ECO:0000256" key="2">
    <source>
        <dbReference type="ARBA" id="ARBA00023125"/>
    </source>
</evidence>
<keyword evidence="2" id="KW-0238">DNA-binding</keyword>
<dbReference type="CDD" id="cd01189">
    <property type="entry name" value="INT_ICEBs1_C_like"/>
    <property type="match status" value="1"/>
</dbReference>
<dbReference type="InterPro" id="IPR002104">
    <property type="entry name" value="Integrase_catalytic"/>
</dbReference>
<dbReference type="SUPFAM" id="SSF56349">
    <property type="entry name" value="DNA breaking-rejoining enzymes"/>
    <property type="match status" value="1"/>
</dbReference>
<keyword evidence="3" id="KW-0233">DNA recombination</keyword>
<evidence type="ECO:0000259" key="4">
    <source>
        <dbReference type="PROSITE" id="PS51898"/>
    </source>
</evidence>
<accession>A0ABT2DDX7</accession>
<keyword evidence="1" id="KW-0229">DNA integration</keyword>
<dbReference type="Gene3D" id="1.10.150.130">
    <property type="match status" value="1"/>
</dbReference>
<dbReference type="Pfam" id="PF14659">
    <property type="entry name" value="Phage_int_SAM_3"/>
    <property type="match status" value="1"/>
</dbReference>
<evidence type="ECO:0000256" key="3">
    <source>
        <dbReference type="ARBA" id="ARBA00023172"/>
    </source>
</evidence>
<keyword evidence="6" id="KW-1185">Reference proteome</keyword>
<dbReference type="PANTHER" id="PTHR30349:SF36">
    <property type="entry name" value="PROPHAGE INTEGRASE INTR-RELATED"/>
    <property type="match status" value="1"/>
</dbReference>
<dbReference type="InterPro" id="IPR013762">
    <property type="entry name" value="Integrase-like_cat_sf"/>
</dbReference>
<dbReference type="Pfam" id="PF12167">
    <property type="entry name" value="Arm-DNA-bind_2"/>
    <property type="match status" value="1"/>
</dbReference>
<dbReference type="Gene3D" id="1.10.443.10">
    <property type="entry name" value="Intergrase catalytic core"/>
    <property type="match status" value="1"/>
</dbReference>
<dbReference type="InterPro" id="IPR022000">
    <property type="entry name" value="Min27-like_integrase_DNA_bind"/>
</dbReference>
<comment type="caution">
    <text evidence="5">The sequence shown here is derived from an EMBL/GenBank/DDBJ whole genome shotgun (WGS) entry which is preliminary data.</text>
</comment>
<feature type="domain" description="Tyr recombinase" evidence="4">
    <location>
        <begin position="187"/>
        <end position="376"/>
    </location>
</feature>